<evidence type="ECO:0008006" key="4">
    <source>
        <dbReference type="Google" id="ProtNLM"/>
    </source>
</evidence>
<dbReference type="Pfam" id="PF11338">
    <property type="entry name" value="DUF3140"/>
    <property type="match status" value="1"/>
</dbReference>
<dbReference type="AlphaFoldDB" id="A0A7W7WSB8"/>
<feature type="region of interest" description="Disordered" evidence="1">
    <location>
        <begin position="91"/>
        <end position="116"/>
    </location>
</feature>
<reference evidence="2 3" key="1">
    <citation type="submission" date="2020-08" db="EMBL/GenBank/DDBJ databases">
        <title>Sequencing the genomes of 1000 actinobacteria strains.</title>
        <authorList>
            <person name="Klenk H.-P."/>
        </authorList>
    </citation>
    <scope>NUCLEOTIDE SEQUENCE [LARGE SCALE GENOMIC DNA]</scope>
    <source>
        <strain evidence="2 3">DSM 45886</strain>
    </source>
</reference>
<gene>
    <name evidence="2" type="ORF">FHR38_005819</name>
</gene>
<name>A0A7W7WSB8_9ACTN</name>
<evidence type="ECO:0000313" key="2">
    <source>
        <dbReference type="EMBL" id="MBB4962086.1"/>
    </source>
</evidence>
<keyword evidence="3" id="KW-1185">Reference proteome</keyword>
<comment type="caution">
    <text evidence="2">The sequence shown here is derived from an EMBL/GenBank/DDBJ whole genome shotgun (WGS) entry which is preliminary data.</text>
</comment>
<dbReference type="RefSeq" id="WP_184538059.1">
    <property type="nucleotide sequence ID" value="NZ_JACHJW010000001.1"/>
</dbReference>
<accession>A0A7W7WSB8</accession>
<sequence>MVRESRIEPEVEELWDEFHSCVNVTSEQLRTWLMVQGSGPEAFEPEPHLGLPEPGRHILAILGKRKVDLTPEDIQVMRETVVEIQDLIETRPEEGSRNEQWRHSLMNLGHDPLNER</sequence>
<dbReference type="PANTHER" id="PTHR40630">
    <property type="entry name" value="POSSIBLE DNA-BINDING PROTEIN"/>
    <property type="match status" value="1"/>
</dbReference>
<evidence type="ECO:0000256" key="1">
    <source>
        <dbReference type="SAM" id="MobiDB-lite"/>
    </source>
</evidence>
<protein>
    <recommendedName>
        <fullName evidence="4">DUF3140 domain-containing protein</fullName>
    </recommendedName>
</protein>
<organism evidence="2 3">
    <name type="scientific">Micromonospora polyrhachis</name>
    <dbReference type="NCBI Taxonomy" id="1282883"/>
    <lineage>
        <taxon>Bacteria</taxon>
        <taxon>Bacillati</taxon>
        <taxon>Actinomycetota</taxon>
        <taxon>Actinomycetes</taxon>
        <taxon>Micromonosporales</taxon>
        <taxon>Micromonosporaceae</taxon>
        <taxon>Micromonospora</taxon>
    </lineage>
</organism>
<dbReference type="Proteomes" id="UP000578819">
    <property type="component" value="Unassembled WGS sequence"/>
</dbReference>
<dbReference type="InterPro" id="IPR021487">
    <property type="entry name" value="DUF3140"/>
</dbReference>
<evidence type="ECO:0000313" key="3">
    <source>
        <dbReference type="Proteomes" id="UP000578819"/>
    </source>
</evidence>
<proteinExistence type="predicted"/>
<dbReference type="EMBL" id="JACHJW010000001">
    <property type="protein sequence ID" value="MBB4962086.1"/>
    <property type="molecule type" value="Genomic_DNA"/>
</dbReference>
<feature type="compositionally biased region" description="Basic and acidic residues" evidence="1">
    <location>
        <begin position="91"/>
        <end position="102"/>
    </location>
</feature>
<dbReference type="PANTHER" id="PTHR40630:SF1">
    <property type="entry name" value="DNA-BINDING PROTEIN"/>
    <property type="match status" value="1"/>
</dbReference>